<feature type="transmembrane region" description="Helical" evidence="2">
    <location>
        <begin position="6"/>
        <end position="33"/>
    </location>
</feature>
<keyword evidence="4" id="KW-1185">Reference proteome</keyword>
<feature type="compositionally biased region" description="Polar residues" evidence="1">
    <location>
        <begin position="99"/>
        <end position="112"/>
    </location>
</feature>
<keyword evidence="2" id="KW-1133">Transmembrane helix</keyword>
<keyword evidence="2" id="KW-0472">Membrane</keyword>
<keyword evidence="2" id="KW-0812">Transmembrane</keyword>
<evidence type="ECO:0000313" key="3">
    <source>
        <dbReference type="EMBL" id="OJD11199.1"/>
    </source>
</evidence>
<proteinExistence type="predicted"/>
<evidence type="ECO:0000256" key="1">
    <source>
        <dbReference type="SAM" id="MobiDB-lite"/>
    </source>
</evidence>
<dbReference type="VEuPathDB" id="FungiDB:AJ78_07985"/>
<feature type="compositionally biased region" description="Pro residues" evidence="1">
    <location>
        <begin position="64"/>
        <end position="81"/>
    </location>
</feature>
<feature type="compositionally biased region" description="Basic and acidic residues" evidence="1">
    <location>
        <begin position="148"/>
        <end position="161"/>
    </location>
</feature>
<dbReference type="STRING" id="1447872.A0A1J9Q4L4"/>
<name>A0A1J9Q4L4_9EURO</name>
<gene>
    <name evidence="3" type="ORF">AJ78_07985</name>
</gene>
<comment type="caution">
    <text evidence="3">The sequence shown here is derived from an EMBL/GenBank/DDBJ whole genome shotgun (WGS) entry which is preliminary data.</text>
</comment>
<organism evidence="3 4">
    <name type="scientific">Emergomyces pasteurianus Ep9510</name>
    <dbReference type="NCBI Taxonomy" id="1447872"/>
    <lineage>
        <taxon>Eukaryota</taxon>
        <taxon>Fungi</taxon>
        <taxon>Dikarya</taxon>
        <taxon>Ascomycota</taxon>
        <taxon>Pezizomycotina</taxon>
        <taxon>Eurotiomycetes</taxon>
        <taxon>Eurotiomycetidae</taxon>
        <taxon>Onygenales</taxon>
        <taxon>Ajellomycetaceae</taxon>
        <taxon>Emergomyces</taxon>
    </lineage>
</organism>
<dbReference type="Proteomes" id="UP000182235">
    <property type="component" value="Unassembled WGS sequence"/>
</dbReference>
<dbReference type="OrthoDB" id="4188936at2759"/>
<feature type="compositionally biased region" description="Low complexity" evidence="1">
    <location>
        <begin position="82"/>
        <end position="94"/>
    </location>
</feature>
<sequence>MLPNHVIVLILILIPVFAFIVYRVGIHLALVFYHNVAMNKIMLETREVEETIDVQETGASQVFIPPPTNALPHPAPPPIPAPQQVQAPQLPHHPVNGLPATNGQLANAQPRNARQIYPPRPENGNVEDGNGNGSGNGQRANRHLANGARDEEVPPATDGHH</sequence>
<dbReference type="AlphaFoldDB" id="A0A1J9Q4L4"/>
<feature type="region of interest" description="Disordered" evidence="1">
    <location>
        <begin position="62"/>
        <end position="161"/>
    </location>
</feature>
<evidence type="ECO:0000313" key="4">
    <source>
        <dbReference type="Proteomes" id="UP000182235"/>
    </source>
</evidence>
<dbReference type="EMBL" id="LGRN01000591">
    <property type="protein sequence ID" value="OJD11199.1"/>
    <property type="molecule type" value="Genomic_DNA"/>
</dbReference>
<reference evidence="3 4" key="1">
    <citation type="submission" date="2015-07" db="EMBL/GenBank/DDBJ databases">
        <title>Emmonsia species relationships and genome sequence.</title>
        <authorList>
            <consortium name="The Broad Institute Genomics Platform"/>
            <person name="Cuomo C.A."/>
            <person name="Munoz J.F."/>
            <person name="Imamovic A."/>
            <person name="Priest M.E."/>
            <person name="Young S."/>
            <person name="Clay O.K."/>
            <person name="McEwen J.G."/>
        </authorList>
    </citation>
    <scope>NUCLEOTIDE SEQUENCE [LARGE SCALE GENOMIC DNA]</scope>
    <source>
        <strain evidence="3 4">UAMH 9510</strain>
    </source>
</reference>
<evidence type="ECO:0000256" key="2">
    <source>
        <dbReference type="SAM" id="Phobius"/>
    </source>
</evidence>
<accession>A0A1J9Q4L4</accession>
<protein>
    <submittedName>
        <fullName evidence="3">Uncharacterized protein</fullName>
    </submittedName>
</protein>